<evidence type="ECO:0000313" key="6">
    <source>
        <dbReference type="Proteomes" id="UP001161390"/>
    </source>
</evidence>
<accession>A0ABQ5UYQ0</accession>
<keyword evidence="3" id="KW-1133">Transmembrane helix</keyword>
<evidence type="ECO:0000259" key="4">
    <source>
        <dbReference type="Pfam" id="PF06791"/>
    </source>
</evidence>
<keyword evidence="3" id="KW-0812">Transmembrane</keyword>
<sequence>MAQALIGALRVDLALRTAAFEKGVTEAQKRIRALDRTMKRVGRRLQSAGRAMSIGITAPMAAIGVSATNTAIQYREAAAQVEQGLKTMGDASGKTLAGLKADAVALENTSLFTQQDILQTVTANMLTFGNISGEAFDRAQQSALDLSQRLGQDLKSSTIQIGKALNDPIRGVTALSRVGVQFTDQQRDMIKSMVEAGNTAGAQAMILSELEKQYAGSAQAAQDAAPGDEIQDAWNRFKLILGEIVLQYLPPITDALARMIDKFNEMTPATQKTVLVLGGLAAAIGPILIALGALTAAFTTLMAVAGPLAILTGGVLALKAAFDLIAPFWQNARLSHEALNAVLNQGVNARRELQAATLDNVEGAKAAARAAITEAEASLKAADAQRERARTAAKTAKLLGGVSPAMQALHRKFIIDAAEQSQTINRLRDSIASTKAEINSADVRLGIAPTPAVATTLPTTTSVPSTSGSTTTDAKKAEVAARKENIAAIRAELKAKTEADRAEEDMLNRLAREQSARNDARRSVIDQIAANHQLADAYKISETEGRIVAEMLRIQATEASYTTEELRRLAEQTVKSSDIASDAMDKARKDAKDSGDAMEEAFTRGANAFTGLIKAIESGDIGSILSQGIQFLSQLFGKGRQKGSAGGQNGGGLSDIIGKFAGMFDKGGRIPSGKFGIAGEFGPEFVRGPAVVTSREATARALSGVGRGSSMPPVRIAVEANDYFDARVIGHATGVTDARAPAHAQATLSSARRSNAKRAARRVMP</sequence>
<evidence type="ECO:0000256" key="3">
    <source>
        <dbReference type="SAM" id="Phobius"/>
    </source>
</evidence>
<feature type="compositionally biased region" description="Basic residues" evidence="2">
    <location>
        <begin position="754"/>
        <end position="765"/>
    </location>
</feature>
<feature type="coiled-coil region" evidence="1">
    <location>
        <begin position="417"/>
        <end position="444"/>
    </location>
</feature>
<name>A0ABQ5UYQ0_9PROT</name>
<organism evidence="5 6">
    <name type="scientific">Algimonas porphyrae</name>
    <dbReference type="NCBI Taxonomy" id="1128113"/>
    <lineage>
        <taxon>Bacteria</taxon>
        <taxon>Pseudomonadati</taxon>
        <taxon>Pseudomonadota</taxon>
        <taxon>Alphaproteobacteria</taxon>
        <taxon>Maricaulales</taxon>
        <taxon>Robiginitomaculaceae</taxon>
        <taxon>Algimonas</taxon>
    </lineage>
</organism>
<reference evidence="5" key="1">
    <citation type="journal article" date="2014" name="Int. J. Syst. Evol. Microbiol.">
        <title>Complete genome of a new Firmicutes species belonging to the dominant human colonic microbiota ('Ruminococcus bicirculans') reveals two chromosomes and a selective capacity to utilize plant glucans.</title>
        <authorList>
            <consortium name="NISC Comparative Sequencing Program"/>
            <person name="Wegmann U."/>
            <person name="Louis P."/>
            <person name="Goesmann A."/>
            <person name="Henrissat B."/>
            <person name="Duncan S.H."/>
            <person name="Flint H.J."/>
        </authorList>
    </citation>
    <scope>NUCLEOTIDE SEQUENCE</scope>
    <source>
        <strain evidence="5">NBRC 108216</strain>
    </source>
</reference>
<dbReference type="Proteomes" id="UP001161390">
    <property type="component" value="Unassembled WGS sequence"/>
</dbReference>
<feature type="transmembrane region" description="Helical" evidence="3">
    <location>
        <begin position="304"/>
        <end position="326"/>
    </location>
</feature>
<protein>
    <recommendedName>
        <fullName evidence="4">Bacteriophage tail tape measure N-terminal domain-containing protein</fullName>
    </recommendedName>
</protein>
<evidence type="ECO:0000256" key="1">
    <source>
        <dbReference type="SAM" id="Coils"/>
    </source>
</evidence>
<dbReference type="InterPro" id="IPR009628">
    <property type="entry name" value="Phage_tape_measure_N"/>
</dbReference>
<keyword evidence="6" id="KW-1185">Reference proteome</keyword>
<keyword evidence="1" id="KW-0175">Coiled coil</keyword>
<dbReference type="Pfam" id="PF06791">
    <property type="entry name" value="TMP_2"/>
    <property type="match status" value="1"/>
</dbReference>
<dbReference type="RefSeq" id="WP_284370924.1">
    <property type="nucleotide sequence ID" value="NZ_BSNJ01000002.1"/>
</dbReference>
<comment type="caution">
    <text evidence="5">The sequence shown here is derived from an EMBL/GenBank/DDBJ whole genome shotgun (WGS) entry which is preliminary data.</text>
</comment>
<feature type="region of interest" description="Disordered" evidence="2">
    <location>
        <begin position="746"/>
        <end position="765"/>
    </location>
</feature>
<gene>
    <name evidence="5" type="ORF">GCM10007854_13510</name>
</gene>
<feature type="coiled-coil region" evidence="1">
    <location>
        <begin position="358"/>
        <end position="392"/>
    </location>
</feature>
<keyword evidence="3" id="KW-0472">Membrane</keyword>
<feature type="domain" description="Bacteriophage tail tape measure N-terminal" evidence="4">
    <location>
        <begin position="38"/>
        <end position="176"/>
    </location>
</feature>
<evidence type="ECO:0000256" key="2">
    <source>
        <dbReference type="SAM" id="MobiDB-lite"/>
    </source>
</evidence>
<proteinExistence type="predicted"/>
<feature type="transmembrane region" description="Helical" evidence="3">
    <location>
        <begin position="274"/>
        <end position="298"/>
    </location>
</feature>
<dbReference type="EMBL" id="BSNJ01000002">
    <property type="protein sequence ID" value="GLQ20396.1"/>
    <property type="molecule type" value="Genomic_DNA"/>
</dbReference>
<evidence type="ECO:0000313" key="5">
    <source>
        <dbReference type="EMBL" id="GLQ20396.1"/>
    </source>
</evidence>
<reference evidence="5" key="2">
    <citation type="submission" date="2023-01" db="EMBL/GenBank/DDBJ databases">
        <title>Draft genome sequence of Algimonas porphyrae strain NBRC 108216.</title>
        <authorList>
            <person name="Sun Q."/>
            <person name="Mori K."/>
        </authorList>
    </citation>
    <scope>NUCLEOTIDE SEQUENCE</scope>
    <source>
        <strain evidence="5">NBRC 108216</strain>
    </source>
</reference>